<name>A0A178V4T1_ARATH</name>
<dbReference type="AlphaFoldDB" id="A0A178V4T1"/>
<dbReference type="EMBL" id="LUHQ01000004">
    <property type="protein sequence ID" value="OAP00741.1"/>
    <property type="molecule type" value="Genomic_DNA"/>
</dbReference>
<evidence type="ECO:0000313" key="2">
    <source>
        <dbReference type="Proteomes" id="UP000078284"/>
    </source>
</evidence>
<gene>
    <name evidence="1" type="ordered locus">AXX17_At4g10200</name>
</gene>
<sequence length="200" mass="22098">MSYILIPILTDIVDRVGHDGFRERGPFIAVGPQWLSIAFSNEVLAEVCLDEFIFVSPLTNALSPYRPFLLRCLAAGNKTATYVEGLGRAAQLGPSTESLDMLGTAAQDCLYARFAFSIFLICCGNYDVGDRVLGTFLQKVPHFPQALEIAEQVVTQIKDMGTPGNHAYRRYLRLNGIPACHMVHFTDVDVCPQCFALNYA</sequence>
<protein>
    <submittedName>
        <fullName evidence="1">Uncharacterized protein</fullName>
    </submittedName>
</protein>
<proteinExistence type="predicted"/>
<dbReference type="ExpressionAtlas" id="A0A178V4T1">
    <property type="expression patterns" value="baseline"/>
</dbReference>
<evidence type="ECO:0000313" key="1">
    <source>
        <dbReference type="EMBL" id="OAP00741.1"/>
    </source>
</evidence>
<dbReference type="Proteomes" id="UP000078284">
    <property type="component" value="Chromosome 4"/>
</dbReference>
<reference evidence="2" key="1">
    <citation type="journal article" date="2016" name="Proc. Natl. Acad. Sci. U.S.A.">
        <title>Chromosome-level assembly of Arabidopsis thaliana Ler reveals the extent of translocation and inversion polymorphisms.</title>
        <authorList>
            <person name="Zapata L."/>
            <person name="Ding J."/>
            <person name="Willing E.M."/>
            <person name="Hartwig B."/>
            <person name="Bezdan D."/>
            <person name="Jiao W.B."/>
            <person name="Patel V."/>
            <person name="Velikkakam James G."/>
            <person name="Koornneef M."/>
            <person name="Ossowski S."/>
            <person name="Schneeberger K."/>
        </authorList>
    </citation>
    <scope>NUCLEOTIDE SEQUENCE [LARGE SCALE GENOMIC DNA]</scope>
    <source>
        <strain evidence="2">cv. Landsberg erecta</strain>
    </source>
</reference>
<accession>A0A178V4T1</accession>
<comment type="caution">
    <text evidence="1">The sequence shown here is derived from an EMBL/GenBank/DDBJ whole genome shotgun (WGS) entry which is preliminary data.</text>
</comment>
<organism evidence="1 2">
    <name type="scientific">Arabidopsis thaliana</name>
    <name type="common">Mouse-ear cress</name>
    <dbReference type="NCBI Taxonomy" id="3702"/>
    <lineage>
        <taxon>Eukaryota</taxon>
        <taxon>Viridiplantae</taxon>
        <taxon>Streptophyta</taxon>
        <taxon>Embryophyta</taxon>
        <taxon>Tracheophyta</taxon>
        <taxon>Spermatophyta</taxon>
        <taxon>Magnoliopsida</taxon>
        <taxon>eudicotyledons</taxon>
        <taxon>Gunneridae</taxon>
        <taxon>Pentapetalae</taxon>
        <taxon>rosids</taxon>
        <taxon>malvids</taxon>
        <taxon>Brassicales</taxon>
        <taxon>Brassicaceae</taxon>
        <taxon>Camelineae</taxon>
        <taxon>Arabidopsis</taxon>
    </lineage>
</organism>